<gene>
    <name evidence="1" type="ordered locus">Sfum_1524</name>
</gene>
<evidence type="ECO:0000313" key="1">
    <source>
        <dbReference type="EMBL" id="ABK17212.1"/>
    </source>
</evidence>
<organism evidence="1 2">
    <name type="scientific">Syntrophobacter fumaroxidans (strain DSM 10017 / MPOB)</name>
    <dbReference type="NCBI Taxonomy" id="335543"/>
    <lineage>
        <taxon>Bacteria</taxon>
        <taxon>Pseudomonadati</taxon>
        <taxon>Thermodesulfobacteriota</taxon>
        <taxon>Syntrophobacteria</taxon>
        <taxon>Syntrophobacterales</taxon>
        <taxon>Syntrophobacteraceae</taxon>
        <taxon>Syntrophobacter</taxon>
    </lineage>
</organism>
<keyword evidence="2" id="KW-1185">Reference proteome</keyword>
<protein>
    <submittedName>
        <fullName evidence="1">Uncharacterized protein</fullName>
    </submittedName>
</protein>
<name>A0LIG0_SYNFM</name>
<sequence>MSSEPARPSGIAVPEWNVRSFIRRLGHPDGGIPKTSCLPGALPCFRISGAAGRDNRIWRDRICVSDSCGAMPLTGSCGW</sequence>
<evidence type="ECO:0000313" key="2">
    <source>
        <dbReference type="Proteomes" id="UP000001784"/>
    </source>
</evidence>
<dbReference type="HOGENOM" id="CLU_2604783_0_0_7"/>
<dbReference type="Proteomes" id="UP000001784">
    <property type="component" value="Chromosome"/>
</dbReference>
<accession>A0LIG0</accession>
<dbReference type="InParanoid" id="A0LIG0"/>
<dbReference type="AlphaFoldDB" id="A0LIG0"/>
<proteinExistence type="predicted"/>
<reference evidence="1 2" key="1">
    <citation type="submission" date="2006-10" db="EMBL/GenBank/DDBJ databases">
        <title>Complete sequence of Syntrophobacter fumaroxidans MPOB.</title>
        <authorList>
            <consortium name="US DOE Joint Genome Institute"/>
            <person name="Copeland A."/>
            <person name="Lucas S."/>
            <person name="Lapidus A."/>
            <person name="Barry K."/>
            <person name="Detter J.C."/>
            <person name="Glavina del Rio T."/>
            <person name="Hammon N."/>
            <person name="Israni S."/>
            <person name="Pitluck S."/>
            <person name="Goltsman E.G."/>
            <person name="Martinez M."/>
            <person name="Schmutz J."/>
            <person name="Larimer F."/>
            <person name="Land M."/>
            <person name="Hauser L."/>
            <person name="Kyrpides N."/>
            <person name="Kim E."/>
            <person name="Boone D.R."/>
            <person name="Brockman F."/>
            <person name="Culley D."/>
            <person name="Ferry J."/>
            <person name="Gunsalus R."/>
            <person name="McInerney M.J."/>
            <person name="Morrison M."/>
            <person name="Plugge C."/>
            <person name="Rohlin L."/>
            <person name="Scholten J."/>
            <person name="Sieber J."/>
            <person name="Stams A.J.M."/>
            <person name="Worm P."/>
            <person name="Henstra A.M."/>
            <person name="Richardson P."/>
        </authorList>
    </citation>
    <scope>NUCLEOTIDE SEQUENCE [LARGE SCALE GENOMIC DNA]</scope>
    <source>
        <strain evidence="2">DSM 10017 / MPOB</strain>
    </source>
</reference>
<dbReference type="EMBL" id="CP000478">
    <property type="protein sequence ID" value="ABK17212.1"/>
    <property type="molecule type" value="Genomic_DNA"/>
</dbReference>
<dbReference type="KEGG" id="sfu:Sfum_1524"/>